<organism evidence="7 9">
    <name type="scientific">Pandoraea sputorum</name>
    <dbReference type="NCBI Taxonomy" id="93222"/>
    <lineage>
        <taxon>Bacteria</taxon>
        <taxon>Pseudomonadati</taxon>
        <taxon>Pseudomonadota</taxon>
        <taxon>Betaproteobacteria</taxon>
        <taxon>Burkholderiales</taxon>
        <taxon>Burkholderiaceae</taxon>
        <taxon>Pandoraea</taxon>
    </lineage>
</organism>
<keyword evidence="4" id="KW-0547">Nucleotide-binding</keyword>
<reference evidence="7 9" key="1">
    <citation type="submission" date="2017-06" db="EMBL/GenBank/DDBJ databases">
        <authorList>
            <consortium name="Pathogen Informatics"/>
        </authorList>
    </citation>
    <scope>NUCLEOTIDE SEQUENCE [LARGE SCALE GENOMIC DNA]</scope>
    <source>
        <strain evidence="7 9">NCTC13161</strain>
    </source>
</reference>
<dbReference type="Pfam" id="PF12399">
    <property type="entry name" value="BCA_ABC_TP_C"/>
    <property type="match status" value="1"/>
</dbReference>
<dbReference type="PANTHER" id="PTHR45772:SF7">
    <property type="entry name" value="AMINO ACID ABC TRANSPORTER ATP-BINDING PROTEIN"/>
    <property type="match status" value="1"/>
</dbReference>
<dbReference type="PANTHER" id="PTHR45772">
    <property type="entry name" value="CONSERVED COMPONENT OF ABC TRANSPORTER FOR NATURAL AMINO ACIDS-RELATED"/>
    <property type="match status" value="1"/>
</dbReference>
<evidence type="ECO:0000313" key="7">
    <source>
        <dbReference type="EMBL" id="SNU83563.1"/>
    </source>
</evidence>
<dbReference type="AlphaFoldDB" id="A0A239SFX2"/>
<dbReference type="InterPro" id="IPR032823">
    <property type="entry name" value="BCA_ABC_TP_C"/>
</dbReference>
<dbReference type="Proteomes" id="UP000335538">
    <property type="component" value="Unassembled WGS sequence"/>
</dbReference>
<dbReference type="EMBL" id="CABPSR010000020">
    <property type="protein sequence ID" value="VVE84674.1"/>
    <property type="molecule type" value="Genomic_DNA"/>
</dbReference>
<dbReference type="GO" id="GO:0015188">
    <property type="term" value="F:L-isoleucine transmembrane transporter activity"/>
    <property type="evidence" value="ECO:0007669"/>
    <property type="project" value="TreeGrafter"/>
</dbReference>
<keyword evidence="9" id="KW-1185">Reference proteome</keyword>
<evidence type="ECO:0000313" key="10">
    <source>
        <dbReference type="Proteomes" id="UP000335538"/>
    </source>
</evidence>
<dbReference type="Proteomes" id="UP000215126">
    <property type="component" value="Chromosome 1"/>
</dbReference>
<evidence type="ECO:0000313" key="9">
    <source>
        <dbReference type="Proteomes" id="UP000215126"/>
    </source>
</evidence>
<evidence type="ECO:0000313" key="8">
    <source>
        <dbReference type="EMBL" id="VVE84674.1"/>
    </source>
</evidence>
<dbReference type="GO" id="GO:1903805">
    <property type="term" value="P:L-valine import across plasma membrane"/>
    <property type="evidence" value="ECO:0007669"/>
    <property type="project" value="TreeGrafter"/>
</dbReference>
<dbReference type="EC" id="3.6.3.-" evidence="7"/>
<dbReference type="SMART" id="SM00382">
    <property type="entry name" value="AAA"/>
    <property type="match status" value="1"/>
</dbReference>
<dbReference type="InterPro" id="IPR027417">
    <property type="entry name" value="P-loop_NTPase"/>
</dbReference>
<keyword evidence="3" id="KW-0997">Cell inner membrane</keyword>
<sequence length="258" mass="27595">MSDILLRADGLSITFGGLKAVQDVSLDVKAGTLTALVGPNGAGKTTLFGLLSGFLTPTAGRVEFQGRDITGQAPYDTARQGLTRTFQIVQPFGAQTVRENIAVGAHLHQRDRRAALREAEEVALRTNLQAQLDKPAADLTVCGRKRLELARALATKPRLLLLDEVLAGLNPSEIDEIIPVVREIADRGTTVLMIEHVMRAVMSLAEHVWVLAQGKLIAAGTPREVTSDPAVIEAYLGHGTAARLAAQSRVPMTKGDVQ</sequence>
<keyword evidence="1" id="KW-0813">Transport</keyword>
<evidence type="ECO:0000256" key="5">
    <source>
        <dbReference type="ARBA" id="ARBA00022840"/>
    </source>
</evidence>
<evidence type="ECO:0000256" key="3">
    <source>
        <dbReference type="ARBA" id="ARBA00022519"/>
    </source>
</evidence>
<dbReference type="InterPro" id="IPR003593">
    <property type="entry name" value="AAA+_ATPase"/>
</dbReference>
<keyword evidence="7" id="KW-0378">Hydrolase</keyword>
<dbReference type="STRING" id="93222.NA29_11995"/>
<reference evidence="8 10" key="2">
    <citation type="submission" date="2019-08" db="EMBL/GenBank/DDBJ databases">
        <authorList>
            <person name="Peeters C."/>
        </authorList>
    </citation>
    <scope>NUCLEOTIDE SEQUENCE [LARGE SCALE GENOMIC DNA]</scope>
    <source>
        <strain evidence="8 10">LMG 31121</strain>
    </source>
</reference>
<dbReference type="InterPro" id="IPR051120">
    <property type="entry name" value="ABC_AA/LPS_Transport"/>
</dbReference>
<dbReference type="GO" id="GO:0005524">
    <property type="term" value="F:ATP binding"/>
    <property type="evidence" value="ECO:0007669"/>
    <property type="project" value="UniProtKB-KW"/>
</dbReference>
<dbReference type="OrthoDB" id="9781337at2"/>
<dbReference type="GO" id="GO:0015192">
    <property type="term" value="F:L-phenylalanine transmembrane transporter activity"/>
    <property type="evidence" value="ECO:0007669"/>
    <property type="project" value="TreeGrafter"/>
</dbReference>
<keyword evidence="3" id="KW-0472">Membrane</keyword>
<evidence type="ECO:0000259" key="6">
    <source>
        <dbReference type="PROSITE" id="PS50893"/>
    </source>
</evidence>
<dbReference type="RefSeq" id="WP_039397286.1">
    <property type="nucleotide sequence ID" value="NZ_AP028930.1"/>
</dbReference>
<accession>A0A239SFX2</accession>
<dbReference type="SUPFAM" id="SSF52540">
    <property type="entry name" value="P-loop containing nucleoside triphosphate hydrolases"/>
    <property type="match status" value="1"/>
</dbReference>
<dbReference type="EMBL" id="LT906435">
    <property type="protein sequence ID" value="SNU83563.1"/>
    <property type="molecule type" value="Genomic_DNA"/>
</dbReference>
<dbReference type="GeneID" id="88094215"/>
<dbReference type="GO" id="GO:1903806">
    <property type="term" value="P:L-isoleucine import across plasma membrane"/>
    <property type="evidence" value="ECO:0007669"/>
    <property type="project" value="TreeGrafter"/>
</dbReference>
<evidence type="ECO:0000256" key="2">
    <source>
        <dbReference type="ARBA" id="ARBA00022475"/>
    </source>
</evidence>
<dbReference type="InterPro" id="IPR003439">
    <property type="entry name" value="ABC_transporter-like_ATP-bd"/>
</dbReference>
<dbReference type="Gene3D" id="3.40.50.300">
    <property type="entry name" value="P-loop containing nucleotide triphosphate hydrolases"/>
    <property type="match status" value="1"/>
</dbReference>
<keyword evidence="5 7" id="KW-0067">ATP-binding</keyword>
<evidence type="ECO:0000256" key="1">
    <source>
        <dbReference type="ARBA" id="ARBA00022448"/>
    </source>
</evidence>
<dbReference type="GO" id="GO:0042941">
    <property type="term" value="P:D-alanine transmembrane transport"/>
    <property type="evidence" value="ECO:0007669"/>
    <property type="project" value="TreeGrafter"/>
</dbReference>
<dbReference type="KEGG" id="pspu:NA29_11995"/>
<dbReference type="Pfam" id="PF00005">
    <property type="entry name" value="ABC_tran"/>
    <property type="match status" value="1"/>
</dbReference>
<dbReference type="GO" id="GO:0005886">
    <property type="term" value="C:plasma membrane"/>
    <property type="evidence" value="ECO:0007669"/>
    <property type="project" value="TreeGrafter"/>
</dbReference>
<keyword evidence="2" id="KW-1003">Cell membrane</keyword>
<dbReference type="CDD" id="cd03219">
    <property type="entry name" value="ABC_Mj1267_LivG_branched"/>
    <property type="match status" value="1"/>
</dbReference>
<name>A0A239SFX2_9BURK</name>
<protein>
    <submittedName>
        <fullName evidence="8">ABC transporter ATP-binding protein</fullName>
    </submittedName>
    <submittedName>
        <fullName evidence="7">Lipopolysaccharide export system ATP-binding protein LptB</fullName>
        <ecNumber evidence="7">3.6.3.-</ecNumber>
    </submittedName>
</protein>
<gene>
    <name evidence="7" type="primary">lptB_7</name>
    <name evidence="8" type="ORF">PSP31121_04873</name>
    <name evidence="7" type="ORF">SAMEA4530655_01543</name>
</gene>
<evidence type="ECO:0000256" key="4">
    <source>
        <dbReference type="ARBA" id="ARBA00022741"/>
    </source>
</evidence>
<dbReference type="GO" id="GO:0016887">
    <property type="term" value="F:ATP hydrolysis activity"/>
    <property type="evidence" value="ECO:0007669"/>
    <property type="project" value="InterPro"/>
</dbReference>
<dbReference type="GO" id="GO:0015808">
    <property type="term" value="P:L-alanine transport"/>
    <property type="evidence" value="ECO:0007669"/>
    <property type="project" value="TreeGrafter"/>
</dbReference>
<dbReference type="GO" id="GO:0005304">
    <property type="term" value="F:L-valine transmembrane transporter activity"/>
    <property type="evidence" value="ECO:0007669"/>
    <property type="project" value="TreeGrafter"/>
</dbReference>
<feature type="domain" description="ABC transporter" evidence="6">
    <location>
        <begin position="6"/>
        <end position="238"/>
    </location>
</feature>
<proteinExistence type="predicted"/>
<dbReference type="PROSITE" id="PS50893">
    <property type="entry name" value="ABC_TRANSPORTER_2"/>
    <property type="match status" value="1"/>
</dbReference>